<accession>A0ABD0NVU0</accession>
<keyword evidence="2" id="KW-1185">Reference proteome</keyword>
<sequence length="66" mass="7663">ITLNQNCPSYTHYMNRTLHLYHCSVLCLDLSRLRQNEYSGWTESAWTDNTDSATEFTRAHLSVPAE</sequence>
<protein>
    <submittedName>
        <fullName evidence="1">Uncharacterized protein</fullName>
    </submittedName>
</protein>
<evidence type="ECO:0000313" key="2">
    <source>
        <dbReference type="Proteomes" id="UP001529510"/>
    </source>
</evidence>
<comment type="caution">
    <text evidence="1">The sequence shown here is derived from an EMBL/GenBank/DDBJ whole genome shotgun (WGS) entry which is preliminary data.</text>
</comment>
<organism evidence="1 2">
    <name type="scientific">Cirrhinus mrigala</name>
    <name type="common">Mrigala</name>
    <dbReference type="NCBI Taxonomy" id="683832"/>
    <lineage>
        <taxon>Eukaryota</taxon>
        <taxon>Metazoa</taxon>
        <taxon>Chordata</taxon>
        <taxon>Craniata</taxon>
        <taxon>Vertebrata</taxon>
        <taxon>Euteleostomi</taxon>
        <taxon>Actinopterygii</taxon>
        <taxon>Neopterygii</taxon>
        <taxon>Teleostei</taxon>
        <taxon>Ostariophysi</taxon>
        <taxon>Cypriniformes</taxon>
        <taxon>Cyprinidae</taxon>
        <taxon>Labeoninae</taxon>
        <taxon>Labeonini</taxon>
        <taxon>Cirrhinus</taxon>
    </lineage>
</organism>
<dbReference type="EMBL" id="JAMKFB020000019">
    <property type="protein sequence ID" value="KAL0165630.1"/>
    <property type="molecule type" value="Genomic_DNA"/>
</dbReference>
<gene>
    <name evidence="1" type="ORF">M9458_037474</name>
</gene>
<feature type="non-terminal residue" evidence="1">
    <location>
        <position position="66"/>
    </location>
</feature>
<dbReference type="AlphaFoldDB" id="A0ABD0NVU0"/>
<evidence type="ECO:0000313" key="1">
    <source>
        <dbReference type="EMBL" id="KAL0165630.1"/>
    </source>
</evidence>
<reference evidence="1 2" key="1">
    <citation type="submission" date="2024-05" db="EMBL/GenBank/DDBJ databases">
        <title>Genome sequencing and assembly of Indian major carp, Cirrhinus mrigala (Hamilton, 1822).</title>
        <authorList>
            <person name="Mohindra V."/>
            <person name="Chowdhury L.M."/>
            <person name="Lal K."/>
            <person name="Jena J.K."/>
        </authorList>
    </citation>
    <scope>NUCLEOTIDE SEQUENCE [LARGE SCALE GENOMIC DNA]</scope>
    <source>
        <strain evidence="1">CM1030</strain>
        <tissue evidence="1">Blood</tissue>
    </source>
</reference>
<dbReference type="Proteomes" id="UP001529510">
    <property type="component" value="Unassembled WGS sequence"/>
</dbReference>
<feature type="non-terminal residue" evidence="1">
    <location>
        <position position="1"/>
    </location>
</feature>
<name>A0ABD0NVU0_CIRMR</name>
<proteinExistence type="predicted"/>